<dbReference type="AlphaFoldDB" id="A0AA35M3Y5"/>
<dbReference type="InterPro" id="IPR005674">
    <property type="entry name" value="CocE/Ser_esterase"/>
</dbReference>
<gene>
    <name evidence="3" type="ORF">CCHLO57077_00001264</name>
</gene>
<dbReference type="SMART" id="SM00939">
    <property type="entry name" value="PepX_C"/>
    <property type="match status" value="1"/>
</dbReference>
<evidence type="ECO:0000259" key="2">
    <source>
        <dbReference type="SMART" id="SM00939"/>
    </source>
</evidence>
<dbReference type="InterPro" id="IPR029058">
    <property type="entry name" value="AB_hydrolase_fold"/>
</dbReference>
<keyword evidence="1" id="KW-0378">Hydrolase</keyword>
<dbReference type="Pfam" id="PF08530">
    <property type="entry name" value="PepX_C"/>
    <property type="match status" value="1"/>
</dbReference>
<dbReference type="PANTHER" id="PTHR43056:SF10">
    <property type="entry name" value="COCE_NOND FAMILY, PUTATIVE (AFU_ORTHOLOGUE AFUA_7G00600)-RELATED"/>
    <property type="match status" value="1"/>
</dbReference>
<dbReference type="InterPro" id="IPR013736">
    <property type="entry name" value="Xaa-Pro_dipept_C"/>
</dbReference>
<dbReference type="SUPFAM" id="SSF49785">
    <property type="entry name" value="Galactose-binding domain-like"/>
    <property type="match status" value="1"/>
</dbReference>
<proteinExistence type="predicted"/>
<dbReference type="Gene3D" id="3.40.50.1820">
    <property type="entry name" value="alpha/beta hydrolase"/>
    <property type="match status" value="1"/>
</dbReference>
<protein>
    <recommendedName>
        <fullName evidence="2">Xaa-Pro dipeptidyl-peptidase C-terminal domain-containing protein</fullName>
    </recommendedName>
</protein>
<comment type="caution">
    <text evidence="3">The sequence shown here is derived from an EMBL/GenBank/DDBJ whole genome shotgun (WGS) entry which is preliminary data.</text>
</comment>
<dbReference type="Pfam" id="PF02129">
    <property type="entry name" value="Peptidase_S15"/>
    <property type="match status" value="1"/>
</dbReference>
<name>A0AA35M3Y5_9HYPO</name>
<evidence type="ECO:0000256" key="1">
    <source>
        <dbReference type="ARBA" id="ARBA00022801"/>
    </source>
</evidence>
<evidence type="ECO:0000313" key="4">
    <source>
        <dbReference type="Proteomes" id="UP001160390"/>
    </source>
</evidence>
<dbReference type="Gene3D" id="1.10.3020.10">
    <property type="entry name" value="alpha-amino acid ester hydrolase ( Helical cap domain)"/>
    <property type="match status" value="1"/>
</dbReference>
<keyword evidence="4" id="KW-1185">Reference proteome</keyword>
<evidence type="ECO:0000313" key="3">
    <source>
        <dbReference type="EMBL" id="CAI6089675.1"/>
    </source>
</evidence>
<feature type="domain" description="Xaa-Pro dipeptidyl-peptidase C-terminal" evidence="2">
    <location>
        <begin position="281"/>
        <end position="517"/>
    </location>
</feature>
<accession>A0AA35M3Y5</accession>
<dbReference type="InterPro" id="IPR008979">
    <property type="entry name" value="Galactose-bd-like_sf"/>
</dbReference>
<dbReference type="Proteomes" id="UP001160390">
    <property type="component" value="Unassembled WGS sequence"/>
</dbReference>
<dbReference type="InterPro" id="IPR050585">
    <property type="entry name" value="Xaa-Pro_dipeptidyl-ppase/CocE"/>
</dbReference>
<organism evidence="3 4">
    <name type="scientific">Clonostachys chloroleuca</name>
    <dbReference type="NCBI Taxonomy" id="1926264"/>
    <lineage>
        <taxon>Eukaryota</taxon>
        <taxon>Fungi</taxon>
        <taxon>Dikarya</taxon>
        <taxon>Ascomycota</taxon>
        <taxon>Pezizomycotina</taxon>
        <taxon>Sordariomycetes</taxon>
        <taxon>Hypocreomycetidae</taxon>
        <taxon>Hypocreales</taxon>
        <taxon>Bionectriaceae</taxon>
        <taxon>Clonostachys</taxon>
    </lineage>
</organism>
<dbReference type="EMBL" id="CABFNP030001012">
    <property type="protein sequence ID" value="CAI6089675.1"/>
    <property type="molecule type" value="Genomic_DNA"/>
</dbReference>
<dbReference type="NCBIfam" id="TIGR00976">
    <property type="entry name" value="CocE_NonD"/>
    <property type="match status" value="1"/>
</dbReference>
<dbReference type="Gene3D" id="2.60.120.260">
    <property type="entry name" value="Galactose-binding domain-like"/>
    <property type="match status" value="1"/>
</dbReference>
<dbReference type="GO" id="GO:0008239">
    <property type="term" value="F:dipeptidyl-peptidase activity"/>
    <property type="evidence" value="ECO:0007669"/>
    <property type="project" value="InterPro"/>
</dbReference>
<sequence length="522" mass="58581">MTRYWRGVVGGGLSRWQTFFTKHGFAVVQGDVRGTGASFGQWPHHRSRAETLDFTDIMDWIVSQPWSDGRIVGTGTSYLANTADWMAERQHRALEVVISRFPDYDPYLDLYFPGGVPNAFMGEKWGQMVKDLDLNIRREANGDLSPGVRPVDGDEGNKMLQAALKEHSSVPSVWEGLQQVTYRDDVPELWNDFGICSHMDRVRQSGVSMQNWAGWMDAGTASGSIHRFMALPDSVHVVIGPWNHAGSHVFDPMNPEVSEVEPSYSQQQVEILIFIHESLVGRWKDAQKRLSYYTCGEGKWKTTTIWPLPTTRFEPWFLGSHNTLSETSVDAEMDTYKVDYGVGTGEANRWATNKTMQAVSYGDRCEVDKRLLCYTSSPLPNDVEITGHPILTLFLSSTEDDGAVFGYLELVSPEGKVTYLTEGQLRLIHRRVSVDSQVYPQVSPYHSFLRKDAMPMIPGERVEISFALHPISVRVPAGHRLRVAIAGADADVFARVPAVGDPTLSIYRGSYFPSRITLPIIE</sequence>
<dbReference type="SUPFAM" id="SSF53474">
    <property type="entry name" value="alpha/beta-Hydrolases"/>
    <property type="match status" value="1"/>
</dbReference>
<dbReference type="InterPro" id="IPR000383">
    <property type="entry name" value="Xaa-Pro-like_dom"/>
</dbReference>
<reference evidence="3" key="1">
    <citation type="submission" date="2023-01" db="EMBL/GenBank/DDBJ databases">
        <authorList>
            <person name="Piombo E."/>
        </authorList>
    </citation>
    <scope>NUCLEOTIDE SEQUENCE</scope>
</reference>
<dbReference type="PANTHER" id="PTHR43056">
    <property type="entry name" value="PEPTIDASE S9 PROLYL OLIGOPEPTIDASE"/>
    <property type="match status" value="1"/>
</dbReference>